<protein>
    <recommendedName>
        <fullName evidence="6">Oligopeptidase F</fullName>
        <ecNumber evidence="6">3.4.24.-</ecNumber>
    </recommendedName>
</protein>
<dbReference type="PANTHER" id="PTHR11804">
    <property type="entry name" value="PROTEASE M3 THIMET OLIGOPEPTIDASE-RELATED"/>
    <property type="match status" value="1"/>
</dbReference>
<reference evidence="9 10" key="1">
    <citation type="journal article" date="2011" name="J. Bacteriol.">
        <title>Genome sequence of the repetitive-sequence-rich Mycoplasma fermentans strain M64.</title>
        <authorList>
            <person name="Shu H.W."/>
            <person name="Liu T.T."/>
            <person name="Chang H.Y."/>
            <person name="Liu Y.M."/>
            <person name="Wu K.M."/>
            <person name="Shu H.Y."/>
            <person name="Tsai S.F."/>
            <person name="Hsiao K.J."/>
            <person name="Hu W.S."/>
            <person name="Ng W.V."/>
        </authorList>
    </citation>
    <scope>NUCLEOTIDE SEQUENCE [LARGE SCALE GENOMIC DNA]</scope>
    <source>
        <strain evidence="9 10">M64</strain>
    </source>
</reference>
<evidence type="ECO:0000256" key="5">
    <source>
        <dbReference type="ARBA" id="ARBA00023049"/>
    </source>
</evidence>
<keyword evidence="1 6" id="KW-0645">Protease</keyword>
<dbReference type="InterPro" id="IPR045090">
    <property type="entry name" value="Pept_M3A_M3B"/>
</dbReference>
<evidence type="ECO:0000313" key="10">
    <source>
        <dbReference type="Proteomes" id="UP000007473"/>
    </source>
</evidence>
<dbReference type="Pfam" id="PF08439">
    <property type="entry name" value="Peptidase_M3_N"/>
    <property type="match status" value="1"/>
</dbReference>
<dbReference type="InterPro" id="IPR004438">
    <property type="entry name" value="Peptidase_M3B"/>
</dbReference>
<feature type="domain" description="Oligopeptidase F N-terminal" evidence="8">
    <location>
        <begin position="119"/>
        <end position="179"/>
    </location>
</feature>
<dbReference type="InterPro" id="IPR001567">
    <property type="entry name" value="Pept_M3A_M3B_dom"/>
</dbReference>
<dbReference type="NCBIfam" id="TIGR00181">
    <property type="entry name" value="pepF"/>
    <property type="match status" value="1"/>
</dbReference>
<gene>
    <name evidence="9" type="primary">pepF</name>
    <name evidence="9" type="ordered locus">MfeM64YM_0149</name>
</gene>
<dbReference type="KEGG" id="mfm:MfeM64YM_0149"/>
<dbReference type="RefSeq" id="WP_013526687.1">
    <property type="nucleotide sequence ID" value="NC_014921.1"/>
</dbReference>
<keyword evidence="2 6" id="KW-0479">Metal-binding</keyword>
<dbReference type="GO" id="GO:0004222">
    <property type="term" value="F:metalloendopeptidase activity"/>
    <property type="evidence" value="ECO:0007669"/>
    <property type="project" value="UniProtKB-UniRule"/>
</dbReference>
<evidence type="ECO:0000256" key="1">
    <source>
        <dbReference type="ARBA" id="ARBA00022670"/>
    </source>
</evidence>
<dbReference type="InterPro" id="IPR013647">
    <property type="entry name" value="OligopepF_N_dom"/>
</dbReference>
<dbReference type="GO" id="GO:0006518">
    <property type="term" value="P:peptide metabolic process"/>
    <property type="evidence" value="ECO:0007669"/>
    <property type="project" value="TreeGrafter"/>
</dbReference>
<dbReference type="Gene3D" id="1.10.1370.20">
    <property type="entry name" value="Oligoendopeptidase f, C-terminal domain"/>
    <property type="match status" value="1"/>
</dbReference>
<accession>A0AB32XBF2</accession>
<organism evidence="9 10">
    <name type="scientific">Mycoplasmopsis fermentans (strain M64)</name>
    <name type="common">Mycoplasma fermentans</name>
    <dbReference type="NCBI Taxonomy" id="943945"/>
    <lineage>
        <taxon>Bacteria</taxon>
        <taxon>Bacillati</taxon>
        <taxon>Mycoplasmatota</taxon>
        <taxon>Mycoplasmoidales</taxon>
        <taxon>Metamycoplasmataceae</taxon>
        <taxon>Mycoplasmopsis</taxon>
    </lineage>
</organism>
<dbReference type="Proteomes" id="UP000007473">
    <property type="component" value="Chromosome"/>
</dbReference>
<evidence type="ECO:0000256" key="4">
    <source>
        <dbReference type="ARBA" id="ARBA00022833"/>
    </source>
</evidence>
<dbReference type="SUPFAM" id="SSF55486">
    <property type="entry name" value="Metalloproteases ('zincins'), catalytic domain"/>
    <property type="match status" value="1"/>
</dbReference>
<keyword evidence="3 6" id="KW-0378">Hydrolase</keyword>
<dbReference type="CDD" id="cd09608">
    <property type="entry name" value="M3B_PepF"/>
    <property type="match status" value="1"/>
</dbReference>
<sequence>MKQYKNIKEVEEKYTFDLEDILKGQTIYDLFNEFIELSKIALKTKDTKYENVENYIKSVELGKDMGVLSNRIHNYLSNHSNQNLVDSKWTDLSTKWENITNKISEEMGSEAVRFFKNIEKLKIWKDDPRLKKERRGIIDAIEEYEHKLSDEVEEYLNQSSSANPDYESIFNIISDSELDYGFATDSKGKKYKLSPAIKAKFMKKDDFKIRKSTRDSFLKAHMKHKDSMANLLYQHFKGLTVTAKIRKYKNTIDMLTHSDKVDDSMLQFLFDKVSTLKHTIKNRNKYYKKFYEAKFKEKYHAKYDSYRELVKVKSTYTVEQMQNIVSEALKPFGSEYHKMITKAINERWVDYMTVDNKLSGAYSIGNTYGLDKKYILMNFDGELGSVETLAHELGHSMHSYFSDKNNDISNASYPIILAEIASIFNELMLYNYLLKTSKNDLFKFKILDNMIDGFVGTVFRQILWANYEYDLYNAIEKDQASPSYTSLSKIYHKNSMKYATKKIKYKKEKNIMSVYVPHYYYGFYVYKYAIGQLVANYFYTRVKNEGEKYLQVYINDFLSAGDRDYPLETLKKVGADLKDPQFYEIGFSYFKEIVKEWIKLGKKIFKVK</sequence>
<evidence type="ECO:0000256" key="2">
    <source>
        <dbReference type="ARBA" id="ARBA00022723"/>
    </source>
</evidence>
<dbReference type="EMBL" id="CP002458">
    <property type="protein sequence ID" value="ADV34156.1"/>
    <property type="molecule type" value="Genomic_DNA"/>
</dbReference>
<dbReference type="Gene3D" id="1.20.140.70">
    <property type="entry name" value="Oligopeptidase f, N-terminal domain"/>
    <property type="match status" value="1"/>
</dbReference>
<keyword evidence="4 6" id="KW-0862">Zinc</keyword>
<dbReference type="GO" id="GO:0046872">
    <property type="term" value="F:metal ion binding"/>
    <property type="evidence" value="ECO:0007669"/>
    <property type="project" value="UniProtKB-UniRule"/>
</dbReference>
<comment type="function">
    <text evidence="6">Has oligopeptidase activity and degrades a variety of small bioactive peptides.</text>
</comment>
<evidence type="ECO:0000256" key="3">
    <source>
        <dbReference type="ARBA" id="ARBA00022801"/>
    </source>
</evidence>
<dbReference type="EC" id="3.4.24.-" evidence="6"/>
<dbReference type="PANTHER" id="PTHR11804:SF84">
    <property type="entry name" value="SACCHAROLYSIN"/>
    <property type="match status" value="1"/>
</dbReference>
<evidence type="ECO:0000259" key="7">
    <source>
        <dbReference type="Pfam" id="PF01432"/>
    </source>
</evidence>
<feature type="domain" description="Peptidase M3A/M3B catalytic" evidence="7">
    <location>
        <begin position="202"/>
        <end position="584"/>
    </location>
</feature>
<dbReference type="InterPro" id="IPR042088">
    <property type="entry name" value="OligoPept_F_C"/>
</dbReference>
<evidence type="ECO:0000256" key="6">
    <source>
        <dbReference type="RuleBase" id="RU368091"/>
    </source>
</evidence>
<dbReference type="Pfam" id="PF01432">
    <property type="entry name" value="Peptidase_M3"/>
    <property type="match status" value="1"/>
</dbReference>
<comment type="cofactor">
    <cofactor evidence="6">
        <name>Zn(2+)</name>
        <dbReference type="ChEBI" id="CHEBI:29105"/>
    </cofactor>
    <text evidence="6">Binds 1 zinc ion.</text>
</comment>
<comment type="similarity">
    <text evidence="6">Belongs to the peptidase M3B family.</text>
</comment>
<proteinExistence type="inferred from homology"/>
<evidence type="ECO:0000313" key="9">
    <source>
        <dbReference type="EMBL" id="ADV34156.1"/>
    </source>
</evidence>
<dbReference type="GO" id="GO:0006508">
    <property type="term" value="P:proteolysis"/>
    <property type="evidence" value="ECO:0007669"/>
    <property type="project" value="UniProtKB-KW"/>
</dbReference>
<evidence type="ECO:0000259" key="8">
    <source>
        <dbReference type="Pfam" id="PF08439"/>
    </source>
</evidence>
<name>A0AB32XBF2_MYCFM</name>
<dbReference type="AlphaFoldDB" id="A0AB32XBF2"/>
<keyword evidence="5 6" id="KW-0482">Metalloprotease</keyword>